<dbReference type="RefSeq" id="WP_052606361.1">
    <property type="nucleotide sequence ID" value="NZ_JXYS01000081.1"/>
</dbReference>
<evidence type="ECO:0000259" key="8">
    <source>
        <dbReference type="PROSITE" id="PS50850"/>
    </source>
</evidence>
<dbReference type="CDD" id="cd17321">
    <property type="entry name" value="MFS_MMR_MDR_like"/>
    <property type="match status" value="1"/>
</dbReference>
<evidence type="ECO:0000313" key="10">
    <source>
        <dbReference type="Proteomes" id="UP000032360"/>
    </source>
</evidence>
<feature type="transmembrane region" description="Helical" evidence="7">
    <location>
        <begin position="479"/>
        <end position="498"/>
    </location>
</feature>
<feature type="transmembrane region" description="Helical" evidence="7">
    <location>
        <begin position="254"/>
        <end position="275"/>
    </location>
</feature>
<dbReference type="STRING" id="1280514.AXFE_26620"/>
<feature type="transmembrane region" description="Helical" evidence="7">
    <location>
        <begin position="296"/>
        <end position="320"/>
    </location>
</feature>
<keyword evidence="5 7" id="KW-1133">Transmembrane helix</keyword>
<dbReference type="PANTHER" id="PTHR42718">
    <property type="entry name" value="MAJOR FACILITATOR SUPERFAMILY MULTIDRUG TRANSPORTER MFSC"/>
    <property type="match status" value="1"/>
</dbReference>
<evidence type="ECO:0000313" key="9">
    <source>
        <dbReference type="EMBL" id="KJF16497.1"/>
    </source>
</evidence>
<keyword evidence="4 7" id="KW-0812">Transmembrane</keyword>
<feature type="transmembrane region" description="Helical" evidence="7">
    <location>
        <begin position="393"/>
        <end position="412"/>
    </location>
</feature>
<dbReference type="Gene3D" id="1.20.1250.20">
    <property type="entry name" value="MFS general substrate transporter like domains"/>
    <property type="match status" value="2"/>
</dbReference>
<evidence type="ECO:0000256" key="2">
    <source>
        <dbReference type="ARBA" id="ARBA00022448"/>
    </source>
</evidence>
<feature type="transmembrane region" description="Helical" evidence="7">
    <location>
        <begin position="340"/>
        <end position="361"/>
    </location>
</feature>
<feature type="transmembrane region" description="Helical" evidence="7">
    <location>
        <begin position="26"/>
        <end position="52"/>
    </location>
</feature>
<feature type="transmembrane region" description="Helical" evidence="7">
    <location>
        <begin position="98"/>
        <end position="117"/>
    </location>
</feature>
<sequence>MKIVDKAPEPGGDGQSKQERRYQWMVLSNTTLGVFMAFLNSSIVIIALPAIFRGIKLNPLAPSNVSYLLWMLLGFSVASAVLVVSLGRLGDILGRVRLYTLGFLIFTLGSIALVVTPGSGSSAALYLIIMRVVQGIGGALLFANSNAILADAFPPSRRGTALGINQVAGLSGAFLGLIVGGLLADVNWRLVFGVSVPFGIFGTVWAYYKLKSSAPRRQIKIDYLGSGLFAGGLILILIAITYGIQPAPGHTMSWATPTILAEFAAGFILLGLFFYTETKVENPMLQISLFKIRAFAAGNAANLMAAIGRGGLQFMLILWLQGIWLPLHGYSFARTPLWAGIYMLPLTVGFLVAGPVSGFLSDRFGARLFATLGMLVAAISFFLLILLPTNFTYWVFAPILVLNGIGFGLFAAPNSSAVMNSVPANARGTASGMLATLTNTGQVLSIGIFFSLMIAGISSTLPGQLYSGLRSSGVGIHKAAYIAHLPAVASLFGAFLGFNPIKTLLGSSLSSLPAHTVATLTAKSYFPTLISNSFKHGITIAFSFALALCLFSAIASWMRGSTFVHEDAHNDLNDEPKPVQ</sequence>
<feature type="transmembrane region" description="Helical" evidence="7">
    <location>
        <begin position="123"/>
        <end position="143"/>
    </location>
</feature>
<protein>
    <submittedName>
        <fullName evidence="9">Antiseptic resistance protein</fullName>
    </submittedName>
</protein>
<dbReference type="InterPro" id="IPR036259">
    <property type="entry name" value="MFS_trans_sf"/>
</dbReference>
<evidence type="ECO:0000256" key="5">
    <source>
        <dbReference type="ARBA" id="ARBA00022989"/>
    </source>
</evidence>
<organism evidence="9 10">
    <name type="scientific">Acidithrix ferrooxidans</name>
    <dbReference type="NCBI Taxonomy" id="1280514"/>
    <lineage>
        <taxon>Bacteria</taxon>
        <taxon>Bacillati</taxon>
        <taxon>Actinomycetota</taxon>
        <taxon>Acidimicrobiia</taxon>
        <taxon>Acidimicrobiales</taxon>
        <taxon>Acidimicrobiaceae</taxon>
        <taxon>Acidithrix</taxon>
    </lineage>
</organism>
<proteinExistence type="predicted"/>
<gene>
    <name evidence="9" type="primary">qacA3</name>
    <name evidence="9" type="ORF">AXFE_26620</name>
</gene>
<dbReference type="GO" id="GO:0022857">
    <property type="term" value="F:transmembrane transporter activity"/>
    <property type="evidence" value="ECO:0007669"/>
    <property type="project" value="InterPro"/>
</dbReference>
<feature type="transmembrane region" description="Helical" evidence="7">
    <location>
        <begin position="190"/>
        <end position="208"/>
    </location>
</feature>
<dbReference type="PROSITE" id="PS50850">
    <property type="entry name" value="MFS"/>
    <property type="match status" value="1"/>
</dbReference>
<dbReference type="InterPro" id="IPR011701">
    <property type="entry name" value="MFS"/>
</dbReference>
<feature type="transmembrane region" description="Helical" evidence="7">
    <location>
        <begin position="368"/>
        <end position="387"/>
    </location>
</feature>
<keyword evidence="3" id="KW-1003">Cell membrane</keyword>
<feature type="transmembrane region" description="Helical" evidence="7">
    <location>
        <begin position="164"/>
        <end position="184"/>
    </location>
</feature>
<keyword evidence="2" id="KW-0813">Transport</keyword>
<name>A0A0D8HFD2_9ACTN</name>
<feature type="transmembrane region" description="Helical" evidence="7">
    <location>
        <begin position="433"/>
        <end position="459"/>
    </location>
</feature>
<feature type="transmembrane region" description="Helical" evidence="7">
    <location>
        <begin position="220"/>
        <end position="242"/>
    </location>
</feature>
<dbReference type="PANTHER" id="PTHR42718:SF46">
    <property type="entry name" value="BLR6921 PROTEIN"/>
    <property type="match status" value="1"/>
</dbReference>
<evidence type="ECO:0000256" key="3">
    <source>
        <dbReference type="ARBA" id="ARBA00022475"/>
    </source>
</evidence>
<keyword evidence="10" id="KW-1185">Reference proteome</keyword>
<evidence type="ECO:0000256" key="4">
    <source>
        <dbReference type="ARBA" id="ARBA00022692"/>
    </source>
</evidence>
<evidence type="ECO:0000256" key="7">
    <source>
        <dbReference type="SAM" id="Phobius"/>
    </source>
</evidence>
<dbReference type="AlphaFoldDB" id="A0A0D8HFD2"/>
<dbReference type="Pfam" id="PF07690">
    <property type="entry name" value="MFS_1"/>
    <property type="match status" value="1"/>
</dbReference>
<accession>A0A0D8HFD2</accession>
<feature type="domain" description="Major facilitator superfamily (MFS) profile" evidence="8">
    <location>
        <begin position="26"/>
        <end position="502"/>
    </location>
</feature>
<dbReference type="OrthoDB" id="102502at2"/>
<dbReference type="EMBL" id="JXYS01000081">
    <property type="protein sequence ID" value="KJF16497.1"/>
    <property type="molecule type" value="Genomic_DNA"/>
</dbReference>
<reference evidence="9 10" key="1">
    <citation type="submission" date="2015-01" db="EMBL/GenBank/DDBJ databases">
        <title>Draft genome of the acidophilic iron oxidizer Acidithrix ferrooxidans strain Py-F3.</title>
        <authorList>
            <person name="Poehlein A."/>
            <person name="Eisen S."/>
            <person name="Schloemann M."/>
            <person name="Johnson B.D."/>
            <person name="Daniel R."/>
            <person name="Muehling M."/>
        </authorList>
    </citation>
    <scope>NUCLEOTIDE SEQUENCE [LARGE SCALE GENOMIC DNA]</scope>
    <source>
        <strain evidence="9 10">Py-F3</strain>
    </source>
</reference>
<evidence type="ECO:0000256" key="6">
    <source>
        <dbReference type="ARBA" id="ARBA00023136"/>
    </source>
</evidence>
<dbReference type="InterPro" id="IPR020846">
    <property type="entry name" value="MFS_dom"/>
</dbReference>
<dbReference type="GO" id="GO:0005886">
    <property type="term" value="C:plasma membrane"/>
    <property type="evidence" value="ECO:0007669"/>
    <property type="project" value="UniProtKB-SubCell"/>
</dbReference>
<dbReference type="Proteomes" id="UP000032360">
    <property type="component" value="Unassembled WGS sequence"/>
</dbReference>
<comment type="subcellular location">
    <subcellularLocation>
        <location evidence="1">Cell membrane</location>
        <topology evidence="1">Multi-pass membrane protein</topology>
    </subcellularLocation>
</comment>
<keyword evidence="6 7" id="KW-0472">Membrane</keyword>
<feature type="transmembrane region" description="Helical" evidence="7">
    <location>
        <begin position="67"/>
        <end position="86"/>
    </location>
</feature>
<dbReference type="PATRIC" id="fig|1280514.3.peg.3485"/>
<feature type="transmembrane region" description="Helical" evidence="7">
    <location>
        <begin position="538"/>
        <end position="558"/>
    </location>
</feature>
<comment type="caution">
    <text evidence="9">The sequence shown here is derived from an EMBL/GenBank/DDBJ whole genome shotgun (WGS) entry which is preliminary data.</text>
</comment>
<dbReference type="SUPFAM" id="SSF103473">
    <property type="entry name" value="MFS general substrate transporter"/>
    <property type="match status" value="1"/>
</dbReference>
<evidence type="ECO:0000256" key="1">
    <source>
        <dbReference type="ARBA" id="ARBA00004651"/>
    </source>
</evidence>